<dbReference type="SUPFAM" id="SSF47413">
    <property type="entry name" value="lambda repressor-like DNA-binding domains"/>
    <property type="match status" value="1"/>
</dbReference>
<dbReference type="PROSITE" id="PS50943">
    <property type="entry name" value="HTH_CROC1"/>
    <property type="match status" value="1"/>
</dbReference>
<name>A0ABW5FKX5_9PSEU</name>
<dbReference type="PANTHER" id="PTHR35010:SF2">
    <property type="entry name" value="BLL4672 PROTEIN"/>
    <property type="match status" value="1"/>
</dbReference>
<dbReference type="Pfam" id="PF17765">
    <property type="entry name" value="MLTR_LBD"/>
    <property type="match status" value="1"/>
</dbReference>
<accession>A0ABW5FKX5</accession>
<dbReference type="InterPro" id="IPR041413">
    <property type="entry name" value="MLTR_LBD"/>
</dbReference>
<reference evidence="3" key="1">
    <citation type="journal article" date="2019" name="Int. J. Syst. Evol. Microbiol.">
        <title>The Global Catalogue of Microorganisms (GCM) 10K type strain sequencing project: providing services to taxonomists for standard genome sequencing and annotation.</title>
        <authorList>
            <consortium name="The Broad Institute Genomics Platform"/>
            <consortium name="The Broad Institute Genome Sequencing Center for Infectious Disease"/>
            <person name="Wu L."/>
            <person name="Ma J."/>
        </authorList>
    </citation>
    <scope>NUCLEOTIDE SEQUENCE [LARGE SCALE GENOMIC DNA]</scope>
    <source>
        <strain evidence="3">CGMCC 4.7645</strain>
    </source>
</reference>
<dbReference type="SMART" id="SM00530">
    <property type="entry name" value="HTH_XRE"/>
    <property type="match status" value="1"/>
</dbReference>
<keyword evidence="3" id="KW-1185">Reference proteome</keyword>
<evidence type="ECO:0000313" key="3">
    <source>
        <dbReference type="Proteomes" id="UP001597417"/>
    </source>
</evidence>
<dbReference type="Pfam" id="PF13560">
    <property type="entry name" value="HTH_31"/>
    <property type="match status" value="1"/>
</dbReference>
<dbReference type="InterPro" id="IPR001387">
    <property type="entry name" value="Cro/C1-type_HTH"/>
</dbReference>
<dbReference type="Gene3D" id="3.30.450.180">
    <property type="match status" value="1"/>
</dbReference>
<proteinExistence type="predicted"/>
<evidence type="ECO:0000313" key="2">
    <source>
        <dbReference type="EMBL" id="MFD2415444.1"/>
    </source>
</evidence>
<dbReference type="PANTHER" id="PTHR35010">
    <property type="entry name" value="BLL4672 PROTEIN-RELATED"/>
    <property type="match status" value="1"/>
</dbReference>
<dbReference type="Proteomes" id="UP001597417">
    <property type="component" value="Unassembled WGS sequence"/>
</dbReference>
<comment type="caution">
    <text evidence="2">The sequence shown here is derived from an EMBL/GenBank/DDBJ whole genome shotgun (WGS) entry which is preliminary data.</text>
</comment>
<evidence type="ECO:0000259" key="1">
    <source>
        <dbReference type="PROSITE" id="PS50943"/>
    </source>
</evidence>
<sequence length="279" mass="30969">MVGEELGSFLKAQRAKVQPDPATLAGSGYRRVSGLRREEVAVQAGVSVDYYARLEQGRERHPSPQMLDALSRALGLDDDARSHLYRLAGLTPPSPDPGVREKVSPELLRLMEAWPATPAYVVNRTMDLLAHNQLAEALHSGFAEADNLIRMAFLDPAGREFFADWQRAAHASVANLRVAAGYDARNPRLLELVNELSRHSPPFRELWNRHDVRGKSREPKEFQHPDVGRLTLTYEAFDVRSAPGQQLIVYHAVQGTPSAEALTLLGSIAATRRTIQPRS</sequence>
<feature type="domain" description="HTH cro/C1-type" evidence="1">
    <location>
        <begin position="34"/>
        <end position="81"/>
    </location>
</feature>
<dbReference type="EMBL" id="JBHUKR010000004">
    <property type="protein sequence ID" value="MFD2415444.1"/>
    <property type="molecule type" value="Genomic_DNA"/>
</dbReference>
<gene>
    <name evidence="2" type="ORF">ACFSXZ_03785</name>
</gene>
<protein>
    <submittedName>
        <fullName evidence="2">Helix-turn-helix transcriptional regulator</fullName>
    </submittedName>
</protein>
<organism evidence="2 3">
    <name type="scientific">Amycolatopsis pigmentata</name>
    <dbReference type="NCBI Taxonomy" id="450801"/>
    <lineage>
        <taxon>Bacteria</taxon>
        <taxon>Bacillati</taxon>
        <taxon>Actinomycetota</taxon>
        <taxon>Actinomycetes</taxon>
        <taxon>Pseudonocardiales</taxon>
        <taxon>Pseudonocardiaceae</taxon>
        <taxon>Amycolatopsis</taxon>
    </lineage>
</organism>
<dbReference type="CDD" id="cd00093">
    <property type="entry name" value="HTH_XRE"/>
    <property type="match status" value="1"/>
</dbReference>
<dbReference type="InterPro" id="IPR010982">
    <property type="entry name" value="Lambda_DNA-bd_dom_sf"/>
</dbReference>
<dbReference type="Gene3D" id="1.10.260.40">
    <property type="entry name" value="lambda repressor-like DNA-binding domains"/>
    <property type="match status" value="1"/>
</dbReference>
<dbReference type="RefSeq" id="WP_378261243.1">
    <property type="nucleotide sequence ID" value="NZ_JBHUKR010000004.1"/>
</dbReference>